<dbReference type="InterPro" id="IPR036291">
    <property type="entry name" value="NAD(P)-bd_dom_sf"/>
</dbReference>
<keyword evidence="5" id="KW-1185">Reference proteome</keyword>
<evidence type="ECO:0000256" key="2">
    <source>
        <dbReference type="ARBA" id="ARBA00023002"/>
    </source>
</evidence>
<dbReference type="InterPro" id="IPR011032">
    <property type="entry name" value="GroES-like_sf"/>
</dbReference>
<protein>
    <submittedName>
        <fullName evidence="4">NAD(P)H-quinone oxidoreductase</fullName>
    </submittedName>
</protein>
<dbReference type="PANTHER" id="PTHR48106:SF8">
    <property type="entry name" value="OS02G0805600 PROTEIN"/>
    <property type="match status" value="1"/>
</dbReference>
<name>A0A9X2KH14_9HYPH</name>
<dbReference type="GO" id="GO:0016651">
    <property type="term" value="F:oxidoreductase activity, acting on NAD(P)H"/>
    <property type="evidence" value="ECO:0007669"/>
    <property type="project" value="TreeGrafter"/>
</dbReference>
<evidence type="ECO:0000313" key="5">
    <source>
        <dbReference type="Proteomes" id="UP001155220"/>
    </source>
</evidence>
<dbReference type="SUPFAM" id="SSF50129">
    <property type="entry name" value="GroES-like"/>
    <property type="match status" value="1"/>
</dbReference>
<proteinExistence type="predicted"/>
<dbReference type="Gene3D" id="3.40.50.720">
    <property type="entry name" value="NAD(P)-binding Rossmann-like Domain"/>
    <property type="match status" value="1"/>
</dbReference>
<evidence type="ECO:0000259" key="3">
    <source>
        <dbReference type="SMART" id="SM00829"/>
    </source>
</evidence>
<dbReference type="NCBIfam" id="TIGR02824">
    <property type="entry name" value="quinone_pig3"/>
    <property type="match status" value="1"/>
</dbReference>
<dbReference type="Pfam" id="PF00107">
    <property type="entry name" value="ADH_zinc_N"/>
    <property type="match status" value="1"/>
</dbReference>
<dbReference type="Pfam" id="PF08240">
    <property type="entry name" value="ADH_N"/>
    <property type="match status" value="1"/>
</dbReference>
<dbReference type="SMART" id="SM00829">
    <property type="entry name" value="PKS_ER"/>
    <property type="match status" value="1"/>
</dbReference>
<reference evidence="4" key="1">
    <citation type="submission" date="2022-03" db="EMBL/GenBank/DDBJ databases">
        <title>Aurantimonas Liuensis sp. Nov., isolated from the hadal seawater of the Mariana Trench.</title>
        <authorList>
            <person name="Liu R."/>
        </authorList>
    </citation>
    <scope>NUCLEOTIDE SEQUENCE</scope>
    <source>
        <strain evidence="4">LRZ36</strain>
    </source>
</reference>
<dbReference type="AlphaFoldDB" id="A0A9X2KH14"/>
<evidence type="ECO:0000256" key="1">
    <source>
        <dbReference type="ARBA" id="ARBA00022857"/>
    </source>
</evidence>
<dbReference type="PANTHER" id="PTHR48106">
    <property type="entry name" value="QUINONE OXIDOREDUCTASE PIG3-RELATED"/>
    <property type="match status" value="1"/>
</dbReference>
<dbReference type="InterPro" id="IPR020843">
    <property type="entry name" value="ER"/>
</dbReference>
<dbReference type="Proteomes" id="UP001155220">
    <property type="component" value="Unassembled WGS sequence"/>
</dbReference>
<dbReference type="Gene3D" id="3.90.180.10">
    <property type="entry name" value="Medium-chain alcohol dehydrogenases, catalytic domain"/>
    <property type="match status" value="1"/>
</dbReference>
<accession>A0A9X2KH14</accession>
<dbReference type="EMBL" id="JALHBS010000019">
    <property type="protein sequence ID" value="MCP3054252.1"/>
    <property type="molecule type" value="Genomic_DNA"/>
</dbReference>
<comment type="caution">
    <text evidence="4">The sequence shown here is derived from an EMBL/GenBank/DDBJ whole genome shotgun (WGS) entry which is preliminary data.</text>
</comment>
<dbReference type="CDD" id="cd05276">
    <property type="entry name" value="p53_inducible_oxidoreductase"/>
    <property type="match status" value="1"/>
</dbReference>
<dbReference type="InterPro" id="IPR014189">
    <property type="entry name" value="Quinone_OxRdtase_PIG3"/>
</dbReference>
<sequence>MTAVLLDGFGGPEVLKTGKRPVPTPGPAEILVAVQAAGVNRPDVLQRQGAYPPPPGAPDWPGLEVAGTVVALGEGASRHKTGDRVMALVPGGGYAEYATVAETNAIAVPSALSIEAAAGVPETFFTVWHNVFQRGGLKAGESFLVHGGTSGIGTTAIQLAKAFGATVFATAGSDDKCRAAERLGAERCINYRSEDFVEALREATGGRGIDLILDMVGGDYTNRNLAVAAEDGRIVQIAFLKGPEVQIDLNLVMRKRLTLTGSTLRNRSVAFKAAIAREIEEKVGPLFANGKVKPLIDSTYPLADAAKAHRHMDADHVGKIILTMAAAGR</sequence>
<dbReference type="GO" id="GO:0070402">
    <property type="term" value="F:NADPH binding"/>
    <property type="evidence" value="ECO:0007669"/>
    <property type="project" value="TreeGrafter"/>
</dbReference>
<evidence type="ECO:0000313" key="4">
    <source>
        <dbReference type="EMBL" id="MCP3054252.1"/>
    </source>
</evidence>
<dbReference type="SUPFAM" id="SSF51735">
    <property type="entry name" value="NAD(P)-binding Rossmann-fold domains"/>
    <property type="match status" value="1"/>
</dbReference>
<gene>
    <name evidence="4" type="ORF">MJ956_03700</name>
</gene>
<feature type="domain" description="Enoyl reductase (ER)" evidence="3">
    <location>
        <begin position="10"/>
        <end position="322"/>
    </location>
</feature>
<keyword evidence="2" id="KW-0560">Oxidoreductase</keyword>
<dbReference type="InterPro" id="IPR013149">
    <property type="entry name" value="ADH-like_C"/>
</dbReference>
<dbReference type="InterPro" id="IPR013154">
    <property type="entry name" value="ADH-like_N"/>
</dbReference>
<organism evidence="4 5">
    <name type="scientific">Aurantimonas marianensis</name>
    <dbReference type="NCBI Taxonomy" id="2920428"/>
    <lineage>
        <taxon>Bacteria</taxon>
        <taxon>Pseudomonadati</taxon>
        <taxon>Pseudomonadota</taxon>
        <taxon>Alphaproteobacteria</taxon>
        <taxon>Hyphomicrobiales</taxon>
        <taxon>Aurantimonadaceae</taxon>
        <taxon>Aurantimonas</taxon>
    </lineage>
</organism>
<keyword evidence="1" id="KW-0521">NADP</keyword>